<dbReference type="Pfam" id="PF10502">
    <property type="entry name" value="Peptidase_S26"/>
    <property type="match status" value="1"/>
</dbReference>
<keyword evidence="4 6" id="KW-0378">Hydrolase</keyword>
<evidence type="ECO:0000256" key="4">
    <source>
        <dbReference type="ARBA" id="ARBA00022801"/>
    </source>
</evidence>
<evidence type="ECO:0000256" key="6">
    <source>
        <dbReference type="RuleBase" id="RU362042"/>
    </source>
</evidence>
<evidence type="ECO:0000256" key="2">
    <source>
        <dbReference type="ARBA" id="ARBA00009370"/>
    </source>
</evidence>
<dbReference type="InterPro" id="IPR019757">
    <property type="entry name" value="Pept_S26A_signal_pept_1_Lys-AS"/>
</dbReference>
<dbReference type="PROSITE" id="PS00760">
    <property type="entry name" value="SPASE_I_2"/>
    <property type="match status" value="1"/>
</dbReference>
<dbReference type="InterPro" id="IPR019758">
    <property type="entry name" value="Pept_S26A_signal_pept_1_CS"/>
</dbReference>
<dbReference type="CDD" id="cd06530">
    <property type="entry name" value="S26_SPase_I"/>
    <property type="match status" value="1"/>
</dbReference>
<dbReference type="NCBIfam" id="TIGR02227">
    <property type="entry name" value="sigpep_I_bact"/>
    <property type="match status" value="1"/>
</dbReference>
<dbReference type="GO" id="GO:0016020">
    <property type="term" value="C:membrane"/>
    <property type="evidence" value="ECO:0007669"/>
    <property type="project" value="UniProtKB-SubCell"/>
</dbReference>
<comment type="caution">
    <text evidence="8">The sequence shown here is derived from an EMBL/GenBank/DDBJ whole genome shotgun (WGS) entry which is preliminary data.</text>
</comment>
<sequence>MVKSSTFFLDIVKIVIIALIIIIPIRFFVVQPFFVRGASMEPTYSQGDYLLVDEISYRFSEPDRGDVIIFRAPTGESQFFIKRVIGLPGETVRVAGGEVLIINDAFTDGFVLGEEYIGNSITGNLETTLNENEYFMLGDNRGASFDSRAWGPLEHDLIIGKVFLRAWPFGDFGLIDTPQYETGR</sequence>
<evidence type="ECO:0000313" key="8">
    <source>
        <dbReference type="EMBL" id="OGZ62027.1"/>
    </source>
</evidence>
<dbReference type="PANTHER" id="PTHR43390:SF1">
    <property type="entry name" value="CHLOROPLAST PROCESSING PEPTIDASE"/>
    <property type="match status" value="1"/>
</dbReference>
<accession>A0A1G2HHS9</accession>
<evidence type="ECO:0000256" key="1">
    <source>
        <dbReference type="ARBA" id="ARBA00000677"/>
    </source>
</evidence>
<dbReference type="SUPFAM" id="SSF51306">
    <property type="entry name" value="LexA/Signal peptidase"/>
    <property type="match status" value="1"/>
</dbReference>
<dbReference type="EC" id="3.4.21.89" evidence="3 6"/>
<feature type="active site" evidence="5">
    <location>
        <position position="82"/>
    </location>
</feature>
<feature type="domain" description="Peptidase S26" evidence="7">
    <location>
        <begin position="10"/>
        <end position="167"/>
    </location>
</feature>
<proteinExistence type="inferred from homology"/>
<dbReference type="PANTHER" id="PTHR43390">
    <property type="entry name" value="SIGNAL PEPTIDASE I"/>
    <property type="match status" value="1"/>
</dbReference>
<comment type="catalytic activity">
    <reaction evidence="1 6">
        <text>Cleavage of hydrophobic, N-terminal signal or leader sequences from secreted and periplasmic proteins.</text>
        <dbReference type="EC" id="3.4.21.89"/>
    </reaction>
</comment>
<dbReference type="STRING" id="1802163.A2932_00745"/>
<dbReference type="Gene3D" id="2.10.109.10">
    <property type="entry name" value="Umud Fragment, subunit A"/>
    <property type="match status" value="1"/>
</dbReference>
<keyword evidence="6" id="KW-0645">Protease</keyword>
<gene>
    <name evidence="8" type="ORF">A2932_00745</name>
</gene>
<dbReference type="GO" id="GO:0004252">
    <property type="term" value="F:serine-type endopeptidase activity"/>
    <property type="evidence" value="ECO:0007669"/>
    <property type="project" value="InterPro"/>
</dbReference>
<dbReference type="InterPro" id="IPR000223">
    <property type="entry name" value="Pept_S26A_signal_pept_1"/>
</dbReference>
<dbReference type="Proteomes" id="UP000179153">
    <property type="component" value="Unassembled WGS sequence"/>
</dbReference>
<evidence type="ECO:0000259" key="7">
    <source>
        <dbReference type="Pfam" id="PF10502"/>
    </source>
</evidence>
<comment type="similarity">
    <text evidence="2 6">Belongs to the peptidase S26 family.</text>
</comment>
<reference evidence="8 9" key="1">
    <citation type="journal article" date="2016" name="Nat. Commun.">
        <title>Thousands of microbial genomes shed light on interconnected biogeochemical processes in an aquifer system.</title>
        <authorList>
            <person name="Anantharaman K."/>
            <person name="Brown C.T."/>
            <person name="Hug L.A."/>
            <person name="Sharon I."/>
            <person name="Castelle C.J."/>
            <person name="Probst A.J."/>
            <person name="Thomas B.C."/>
            <person name="Singh A."/>
            <person name="Wilkins M.J."/>
            <person name="Karaoz U."/>
            <person name="Brodie E.L."/>
            <person name="Williams K.H."/>
            <person name="Hubbard S.S."/>
            <person name="Banfield J.F."/>
        </authorList>
    </citation>
    <scope>NUCLEOTIDE SEQUENCE [LARGE SCALE GENOMIC DNA]</scope>
</reference>
<evidence type="ECO:0000256" key="3">
    <source>
        <dbReference type="ARBA" id="ARBA00013208"/>
    </source>
</evidence>
<keyword evidence="6" id="KW-0472">Membrane</keyword>
<organism evidence="8 9">
    <name type="scientific">Candidatus Spechtbacteria bacterium RIFCSPLOWO2_01_FULL_46_10</name>
    <dbReference type="NCBI Taxonomy" id="1802163"/>
    <lineage>
        <taxon>Bacteria</taxon>
        <taxon>Candidatus Spechtiibacteriota</taxon>
    </lineage>
</organism>
<feature type="active site" evidence="5">
    <location>
        <position position="39"/>
    </location>
</feature>
<evidence type="ECO:0000313" key="9">
    <source>
        <dbReference type="Proteomes" id="UP000179153"/>
    </source>
</evidence>
<protein>
    <recommendedName>
        <fullName evidence="3 6">Signal peptidase I</fullName>
        <ecNumber evidence="3 6">3.4.21.89</ecNumber>
    </recommendedName>
</protein>
<dbReference type="PRINTS" id="PR00727">
    <property type="entry name" value="LEADERPTASE"/>
</dbReference>
<dbReference type="GO" id="GO:0009003">
    <property type="term" value="F:signal peptidase activity"/>
    <property type="evidence" value="ECO:0007669"/>
    <property type="project" value="UniProtKB-EC"/>
</dbReference>
<comment type="subcellular location">
    <subcellularLocation>
        <location evidence="6">Membrane</location>
        <topology evidence="6">Single-pass type II membrane protein</topology>
    </subcellularLocation>
</comment>
<keyword evidence="6" id="KW-1133">Transmembrane helix</keyword>
<evidence type="ECO:0000256" key="5">
    <source>
        <dbReference type="PIRSR" id="PIRSR600223-1"/>
    </source>
</evidence>
<dbReference type="PROSITE" id="PS00761">
    <property type="entry name" value="SPASE_I_3"/>
    <property type="match status" value="1"/>
</dbReference>
<name>A0A1G2HHS9_9BACT</name>
<feature type="transmembrane region" description="Helical" evidence="6">
    <location>
        <begin position="7"/>
        <end position="29"/>
    </location>
</feature>
<dbReference type="GO" id="GO:0006465">
    <property type="term" value="P:signal peptide processing"/>
    <property type="evidence" value="ECO:0007669"/>
    <property type="project" value="InterPro"/>
</dbReference>
<dbReference type="InterPro" id="IPR019533">
    <property type="entry name" value="Peptidase_S26"/>
</dbReference>
<dbReference type="AlphaFoldDB" id="A0A1G2HHS9"/>
<dbReference type="EMBL" id="MHOI01000003">
    <property type="protein sequence ID" value="OGZ62027.1"/>
    <property type="molecule type" value="Genomic_DNA"/>
</dbReference>
<keyword evidence="6" id="KW-0812">Transmembrane</keyword>
<dbReference type="InterPro" id="IPR036286">
    <property type="entry name" value="LexA/Signal_pep-like_sf"/>
</dbReference>